<dbReference type="Proteomes" id="UP000634136">
    <property type="component" value="Unassembled WGS sequence"/>
</dbReference>
<comment type="caution">
    <text evidence="2">The sequence shown here is derived from an EMBL/GenBank/DDBJ whole genome shotgun (WGS) entry which is preliminary data.</text>
</comment>
<accession>A0A834T3W7</accession>
<feature type="region of interest" description="Disordered" evidence="1">
    <location>
        <begin position="30"/>
        <end position="58"/>
    </location>
</feature>
<dbReference type="AlphaFoldDB" id="A0A834T3W7"/>
<sequence length="58" mass="6888">MTTQQNKFQLRCRIATTKPDQMNPKWLQIRRPISNLGQNEETQKRRRAMVEEEEQSGG</sequence>
<name>A0A834T3W7_9FABA</name>
<evidence type="ECO:0000256" key="1">
    <source>
        <dbReference type="SAM" id="MobiDB-lite"/>
    </source>
</evidence>
<proteinExistence type="predicted"/>
<evidence type="ECO:0000313" key="2">
    <source>
        <dbReference type="EMBL" id="KAF7814677.1"/>
    </source>
</evidence>
<keyword evidence="3" id="KW-1185">Reference proteome</keyword>
<protein>
    <submittedName>
        <fullName evidence="2">Uncharacterized protein</fullName>
    </submittedName>
</protein>
<organism evidence="2 3">
    <name type="scientific">Senna tora</name>
    <dbReference type="NCBI Taxonomy" id="362788"/>
    <lineage>
        <taxon>Eukaryota</taxon>
        <taxon>Viridiplantae</taxon>
        <taxon>Streptophyta</taxon>
        <taxon>Embryophyta</taxon>
        <taxon>Tracheophyta</taxon>
        <taxon>Spermatophyta</taxon>
        <taxon>Magnoliopsida</taxon>
        <taxon>eudicotyledons</taxon>
        <taxon>Gunneridae</taxon>
        <taxon>Pentapetalae</taxon>
        <taxon>rosids</taxon>
        <taxon>fabids</taxon>
        <taxon>Fabales</taxon>
        <taxon>Fabaceae</taxon>
        <taxon>Caesalpinioideae</taxon>
        <taxon>Cassia clade</taxon>
        <taxon>Senna</taxon>
    </lineage>
</organism>
<dbReference type="EMBL" id="JAAIUW010000009">
    <property type="protein sequence ID" value="KAF7814677.1"/>
    <property type="molecule type" value="Genomic_DNA"/>
</dbReference>
<gene>
    <name evidence="2" type="ORF">G2W53_028646</name>
</gene>
<evidence type="ECO:0000313" key="3">
    <source>
        <dbReference type="Proteomes" id="UP000634136"/>
    </source>
</evidence>
<reference evidence="2" key="1">
    <citation type="submission" date="2020-09" db="EMBL/GenBank/DDBJ databases">
        <title>Genome-Enabled Discovery of Anthraquinone Biosynthesis in Senna tora.</title>
        <authorList>
            <person name="Kang S.-H."/>
            <person name="Pandey R.P."/>
            <person name="Lee C.-M."/>
            <person name="Sim J.-S."/>
            <person name="Jeong J.-T."/>
            <person name="Choi B.-S."/>
            <person name="Jung M."/>
            <person name="Ginzburg D."/>
            <person name="Zhao K."/>
            <person name="Won S.Y."/>
            <person name="Oh T.-J."/>
            <person name="Yu Y."/>
            <person name="Kim N.-H."/>
            <person name="Lee O.R."/>
            <person name="Lee T.-H."/>
            <person name="Bashyal P."/>
            <person name="Kim T.-S."/>
            <person name="Lee W.-H."/>
            <person name="Kawkins C."/>
            <person name="Kim C.-K."/>
            <person name="Kim J.S."/>
            <person name="Ahn B.O."/>
            <person name="Rhee S.Y."/>
            <person name="Sohng J.K."/>
        </authorList>
    </citation>
    <scope>NUCLEOTIDE SEQUENCE</scope>
    <source>
        <tissue evidence="2">Leaf</tissue>
    </source>
</reference>